<sequence>MKNLFEYEYSEYYGYYIKLNPAESILEGLENQMNETISFFNSITAEKLDYQYEKGKWTPKDILQHIIDTERIFTYRALCFARNDKTQLPGYDENDFAAKANASNRAIIDLIEEYKLVKQATIMLFKSFDLDMLQQIGVANHTEISVRAIGYILPGHEIHHLNVIKERYL</sequence>
<keyword evidence="3" id="KW-1185">Reference proteome</keyword>
<dbReference type="Pfam" id="PF12867">
    <property type="entry name" value="DinB_2"/>
    <property type="match status" value="1"/>
</dbReference>
<reference evidence="2 3" key="1">
    <citation type="journal article" date="2012" name="J. Bacteriol.">
        <title>Complete Genome Sequence of Flavobacterium indicum GPSTA100-9T, Isolated from Warm Spring Water.</title>
        <authorList>
            <person name="Barbier P."/>
            <person name="Houel A."/>
            <person name="Loux V."/>
            <person name="Poulain J."/>
            <person name="Bernardet J.F."/>
            <person name="Touchon M."/>
            <person name="Duchaud E."/>
        </authorList>
    </citation>
    <scope>NUCLEOTIDE SEQUENCE [LARGE SCALE GENOMIC DNA]</scope>
    <source>
        <strain evidence="3">DSM 17447 / CIP 109464 / GPTSA100-9</strain>
    </source>
</reference>
<reference evidence="3" key="2">
    <citation type="submission" date="2012-03" db="EMBL/GenBank/DDBJ databases">
        <title>Complete genome sequence of Flavobacterium indicum GPTSA100-9T, isolated from warm spring water.</title>
        <authorList>
            <person name="Barbier P."/>
            <person name="Houel A."/>
            <person name="Loux V."/>
            <person name="Poulain J."/>
            <person name="Bernardet J.-F."/>
            <person name="Touchon M."/>
            <person name="Duchaud E."/>
        </authorList>
    </citation>
    <scope>NUCLEOTIDE SEQUENCE [LARGE SCALE GENOMIC DNA]</scope>
    <source>
        <strain evidence="3">DSM 17447 / CIP 109464 / GPTSA100-9</strain>
    </source>
</reference>
<dbReference type="KEGG" id="fin:KQS_06755"/>
<name>H8XQL2_FLAIG</name>
<dbReference type="EMBL" id="HE774682">
    <property type="protein sequence ID" value="CCG53310.1"/>
    <property type="molecule type" value="Genomic_DNA"/>
</dbReference>
<dbReference type="OrthoDB" id="9793216at2"/>
<dbReference type="RefSeq" id="WP_014388435.1">
    <property type="nucleotide sequence ID" value="NC_017025.1"/>
</dbReference>
<dbReference type="InterPro" id="IPR024775">
    <property type="entry name" value="DinB-like"/>
</dbReference>
<dbReference type="PATRIC" id="fig|1094466.5.peg.1329"/>
<dbReference type="eggNOG" id="COG2318">
    <property type="taxonomic scope" value="Bacteria"/>
</dbReference>
<gene>
    <name evidence="2" type="ordered locus">KQS_06755</name>
</gene>
<dbReference type="InterPro" id="IPR034660">
    <property type="entry name" value="DinB/YfiT-like"/>
</dbReference>
<protein>
    <recommendedName>
        <fullName evidence="1">DinB-like domain-containing protein</fullName>
    </recommendedName>
</protein>
<dbReference type="SUPFAM" id="SSF109854">
    <property type="entry name" value="DinB/YfiT-like putative metalloenzymes"/>
    <property type="match status" value="1"/>
</dbReference>
<dbReference type="HOGENOM" id="CLU_105789_2_0_10"/>
<evidence type="ECO:0000313" key="3">
    <source>
        <dbReference type="Proteomes" id="UP000007599"/>
    </source>
</evidence>
<evidence type="ECO:0000259" key="1">
    <source>
        <dbReference type="Pfam" id="PF12867"/>
    </source>
</evidence>
<proteinExistence type="predicted"/>
<dbReference type="Proteomes" id="UP000007599">
    <property type="component" value="Chromosome I"/>
</dbReference>
<dbReference type="Gene3D" id="1.20.120.450">
    <property type="entry name" value="dinb family like domain"/>
    <property type="match status" value="1"/>
</dbReference>
<feature type="domain" description="DinB-like" evidence="1">
    <location>
        <begin position="31"/>
        <end position="164"/>
    </location>
</feature>
<dbReference type="STRING" id="1094466.KQS_06755"/>
<organism evidence="2 3">
    <name type="scientific">Flavobacterium indicum (strain DSM 17447 / CIP 109464 / GPTSA100-9)</name>
    <dbReference type="NCBI Taxonomy" id="1094466"/>
    <lineage>
        <taxon>Bacteria</taxon>
        <taxon>Pseudomonadati</taxon>
        <taxon>Bacteroidota</taxon>
        <taxon>Flavobacteriia</taxon>
        <taxon>Flavobacteriales</taxon>
        <taxon>Flavobacteriaceae</taxon>
        <taxon>Flavobacterium</taxon>
    </lineage>
</organism>
<evidence type="ECO:0000313" key="2">
    <source>
        <dbReference type="EMBL" id="CCG53310.1"/>
    </source>
</evidence>
<dbReference type="AlphaFoldDB" id="H8XQL2"/>
<accession>H8XQL2</accession>